<keyword evidence="2" id="KW-1185">Reference proteome</keyword>
<protein>
    <submittedName>
        <fullName evidence="1">Uncharacterized protein YueI</fullName>
    </submittedName>
</protein>
<dbReference type="Pfam" id="PF07997">
    <property type="entry name" value="DUF1694"/>
    <property type="match status" value="1"/>
</dbReference>
<sequence length="196" mass="22465">MSEDKDIQQEAIMENQGKSDLEQRVSAGINGGFELKKGEKNRFLGEFRERVLKALTFEQVEEPGTYPEVLEAIKNNEAKKLIINRKVDMDRAKDYIRLAREHDLSFKKVDSPDFKGDIGLVVVSDHAVNQSDIIIKDRVTSLKEQGLPIELINATGEKVCEECYQMIKEKAPEELENYRKMNWLDKIIGKKCPANH</sequence>
<dbReference type="Proteomes" id="UP000219573">
    <property type="component" value="Unassembled WGS sequence"/>
</dbReference>
<dbReference type="RefSeq" id="WP_097017387.1">
    <property type="nucleotide sequence ID" value="NZ_OBDZ01000008.1"/>
</dbReference>
<dbReference type="STRING" id="1413210.U472_15035"/>
<proteinExistence type="predicted"/>
<gene>
    <name evidence="1" type="ORF">SAMN06265827_10860</name>
</gene>
<evidence type="ECO:0000313" key="1">
    <source>
        <dbReference type="EMBL" id="SNY24186.1"/>
    </source>
</evidence>
<dbReference type="SUPFAM" id="SSF160515">
    <property type="entry name" value="YueI-like"/>
    <property type="match status" value="1"/>
</dbReference>
<name>A0A285GNV5_9FIRM</name>
<dbReference type="InterPro" id="IPR012543">
    <property type="entry name" value="DUF1694"/>
</dbReference>
<dbReference type="InterPro" id="IPR029064">
    <property type="entry name" value="Ribosomal_eL30-like_sf"/>
</dbReference>
<dbReference type="Gene3D" id="3.30.1330.30">
    <property type="match status" value="1"/>
</dbReference>
<dbReference type="AlphaFoldDB" id="A0A285GNV5"/>
<reference evidence="2" key="1">
    <citation type="submission" date="2017-09" db="EMBL/GenBank/DDBJ databases">
        <authorList>
            <person name="Varghese N."/>
            <person name="Submissions S."/>
        </authorList>
    </citation>
    <scope>NUCLEOTIDE SEQUENCE [LARGE SCALE GENOMIC DNA]</scope>
    <source>
        <strain evidence="2">MSL47</strain>
    </source>
</reference>
<dbReference type="EMBL" id="OBDZ01000008">
    <property type="protein sequence ID" value="SNY24186.1"/>
    <property type="molecule type" value="Genomic_DNA"/>
</dbReference>
<accession>A0A285GNV5</accession>
<dbReference type="OrthoDB" id="95278at2"/>
<organism evidence="1 2">
    <name type="scientific">Orenia metallireducens</name>
    <dbReference type="NCBI Taxonomy" id="1413210"/>
    <lineage>
        <taxon>Bacteria</taxon>
        <taxon>Bacillati</taxon>
        <taxon>Bacillota</taxon>
        <taxon>Clostridia</taxon>
        <taxon>Halanaerobiales</taxon>
        <taxon>Halobacteroidaceae</taxon>
        <taxon>Orenia</taxon>
    </lineage>
</organism>
<evidence type="ECO:0000313" key="2">
    <source>
        <dbReference type="Proteomes" id="UP000219573"/>
    </source>
</evidence>